<gene>
    <name evidence="1" type="ORF">EBF16_20555</name>
</gene>
<organism evidence="1 2">
    <name type="scientific">Sphingobium yanoikuyae</name>
    <name type="common">Sphingomonas yanoikuyae</name>
    <dbReference type="NCBI Taxonomy" id="13690"/>
    <lineage>
        <taxon>Bacteria</taxon>
        <taxon>Pseudomonadati</taxon>
        <taxon>Pseudomonadota</taxon>
        <taxon>Alphaproteobacteria</taxon>
        <taxon>Sphingomonadales</taxon>
        <taxon>Sphingomonadaceae</taxon>
        <taxon>Sphingobium</taxon>
    </lineage>
</organism>
<evidence type="ECO:0000313" key="1">
    <source>
        <dbReference type="EMBL" id="AYO79062.1"/>
    </source>
</evidence>
<name>A0A3G2UYH2_SPHYA</name>
<proteinExistence type="predicted"/>
<dbReference type="AlphaFoldDB" id="A0A3G2UYH2"/>
<dbReference type="Proteomes" id="UP000280708">
    <property type="component" value="Chromosome"/>
</dbReference>
<reference evidence="1 2" key="1">
    <citation type="submission" date="2018-10" db="EMBL/GenBank/DDBJ databases">
        <title>Characterization and genome analysis of a novel bacterium Sphingobium yanoikuyae SJTF8 capable of degrading PAHs.</title>
        <authorList>
            <person name="Yin C."/>
            <person name="Xiong W."/>
            <person name="Liang R."/>
        </authorList>
    </citation>
    <scope>NUCLEOTIDE SEQUENCE [LARGE SCALE GENOMIC DNA]</scope>
    <source>
        <strain evidence="1 2">SJTF8</strain>
    </source>
</reference>
<protein>
    <submittedName>
        <fullName evidence="1">Uncharacterized protein</fullName>
    </submittedName>
</protein>
<sequence>MLHTKIVSELLDYHSALLVQTGWTPIDMKYRQIRQWSNDTNIPEVELTELLALDVAARYARNEIEYGPDDWIMNNLFLAMAEDHLSEWSDLFLDVFNAFDSGEYKRDEDGDVEPSEKYTRPEIARILSMKR</sequence>
<dbReference type="RefSeq" id="WP_037508224.1">
    <property type="nucleotide sequence ID" value="NZ_CAIGKD010000011.1"/>
</dbReference>
<accession>A0A3G2UYH2</accession>
<evidence type="ECO:0000313" key="2">
    <source>
        <dbReference type="Proteomes" id="UP000280708"/>
    </source>
</evidence>
<dbReference type="EMBL" id="CP033230">
    <property type="protein sequence ID" value="AYO79062.1"/>
    <property type="molecule type" value="Genomic_DNA"/>
</dbReference>